<evidence type="ECO:0000256" key="5">
    <source>
        <dbReference type="ARBA" id="ARBA00023136"/>
    </source>
</evidence>
<evidence type="ECO:0000256" key="1">
    <source>
        <dbReference type="ARBA" id="ARBA00004651"/>
    </source>
</evidence>
<feature type="transmembrane region" description="Helical" evidence="6">
    <location>
        <begin position="46"/>
        <end position="66"/>
    </location>
</feature>
<evidence type="ECO:0000259" key="7">
    <source>
        <dbReference type="PROSITE" id="PS50850"/>
    </source>
</evidence>
<dbReference type="GO" id="GO:0022857">
    <property type="term" value="F:transmembrane transporter activity"/>
    <property type="evidence" value="ECO:0007669"/>
    <property type="project" value="InterPro"/>
</dbReference>
<keyword evidence="3 6" id="KW-0812">Transmembrane</keyword>
<dbReference type="InterPro" id="IPR011701">
    <property type="entry name" value="MFS"/>
</dbReference>
<dbReference type="Pfam" id="PF07690">
    <property type="entry name" value="MFS_1"/>
    <property type="match status" value="1"/>
</dbReference>
<feature type="transmembrane region" description="Helical" evidence="6">
    <location>
        <begin position="12"/>
        <end position="34"/>
    </location>
</feature>
<evidence type="ECO:0000313" key="9">
    <source>
        <dbReference type="Proteomes" id="UP000263993"/>
    </source>
</evidence>
<dbReference type="GO" id="GO:0005886">
    <property type="term" value="C:plasma membrane"/>
    <property type="evidence" value="ECO:0007669"/>
    <property type="project" value="UniProtKB-SubCell"/>
</dbReference>
<feature type="transmembrane region" description="Helical" evidence="6">
    <location>
        <begin position="131"/>
        <end position="158"/>
    </location>
</feature>
<feature type="transmembrane region" description="Helical" evidence="6">
    <location>
        <begin position="240"/>
        <end position="259"/>
    </location>
</feature>
<dbReference type="PROSITE" id="PS50850">
    <property type="entry name" value="MFS"/>
    <property type="match status" value="1"/>
</dbReference>
<dbReference type="InterPro" id="IPR050189">
    <property type="entry name" value="MFS_Efflux_Transporters"/>
</dbReference>
<feature type="transmembrane region" description="Helical" evidence="6">
    <location>
        <begin position="203"/>
        <end position="228"/>
    </location>
</feature>
<dbReference type="PANTHER" id="PTHR43124:SF10">
    <property type="entry name" value="PURINE EFFLUX PUMP PBUE"/>
    <property type="match status" value="1"/>
</dbReference>
<organism evidence="8 9">
    <name type="scientific">Undibacter mobilis</name>
    <dbReference type="NCBI Taxonomy" id="2292256"/>
    <lineage>
        <taxon>Bacteria</taxon>
        <taxon>Pseudomonadati</taxon>
        <taxon>Pseudomonadota</taxon>
        <taxon>Alphaproteobacteria</taxon>
        <taxon>Hyphomicrobiales</taxon>
        <taxon>Nitrobacteraceae</taxon>
        <taxon>Undibacter</taxon>
    </lineage>
</organism>
<dbReference type="Proteomes" id="UP000263993">
    <property type="component" value="Unassembled WGS sequence"/>
</dbReference>
<name>A0A371BCM8_9BRAD</name>
<comment type="caution">
    <text evidence="8">The sequence shown here is derived from an EMBL/GenBank/DDBJ whole genome shotgun (WGS) entry which is preliminary data.</text>
</comment>
<evidence type="ECO:0000256" key="3">
    <source>
        <dbReference type="ARBA" id="ARBA00022692"/>
    </source>
</evidence>
<evidence type="ECO:0000256" key="2">
    <source>
        <dbReference type="ARBA" id="ARBA00022475"/>
    </source>
</evidence>
<comment type="subcellular location">
    <subcellularLocation>
        <location evidence="1">Cell membrane</location>
        <topology evidence="1">Multi-pass membrane protein</topology>
    </subcellularLocation>
</comment>
<dbReference type="Gene3D" id="1.20.1250.20">
    <property type="entry name" value="MFS general substrate transporter like domains"/>
    <property type="match status" value="1"/>
</dbReference>
<feature type="transmembrane region" description="Helical" evidence="6">
    <location>
        <begin position="73"/>
        <end position="93"/>
    </location>
</feature>
<feature type="transmembrane region" description="Helical" evidence="6">
    <location>
        <begin position="99"/>
        <end position="124"/>
    </location>
</feature>
<dbReference type="OrthoDB" id="8136422at2"/>
<keyword evidence="2" id="KW-1003">Cell membrane</keyword>
<sequence length="391" mass="40251">MSLHHQLSRYGLLLGNFATGLSVLAPAGMLAILADGLNVGIRDAGLLVTFGAIILCFGSPVMAWLTTRVDRRTLLVATLAVMAVGQGAMALAPSYDVVLVLRLAMLAVAAVFTPQAASTVGLMVSDRARPAAITFIFLGWSLAVAAGLPLVTLIAAYAGWRGGFAFSAFASFVPCVLLAIGLPRKLVGPPLSLGSFTALLRNAQIMMLLAITILFISGQFLVFVYLGPVLNQLTGASHETIGLMFALYGVMGFLGNVVATRIVGGLGGWKTSLIFLSCNLIGLLLWSAGAGAGGLALMAAGMFFLGFGFAPSNSIQQARLVQTAPDLASASVALNTSSVYIGQAIGSGLGGVMYSAGLLPELGLVGIVFVGTALAIWAFTRERKAHVSAVS</sequence>
<keyword evidence="5 6" id="KW-0472">Membrane</keyword>
<dbReference type="EMBL" id="QRGO01000001">
    <property type="protein sequence ID" value="RDV05308.1"/>
    <property type="molecule type" value="Genomic_DNA"/>
</dbReference>
<dbReference type="PANTHER" id="PTHR43124">
    <property type="entry name" value="PURINE EFFLUX PUMP PBUE"/>
    <property type="match status" value="1"/>
</dbReference>
<feature type="transmembrane region" description="Helical" evidence="6">
    <location>
        <begin position="358"/>
        <end position="379"/>
    </location>
</feature>
<feature type="transmembrane region" description="Helical" evidence="6">
    <location>
        <begin position="164"/>
        <end position="182"/>
    </location>
</feature>
<evidence type="ECO:0000256" key="6">
    <source>
        <dbReference type="SAM" id="Phobius"/>
    </source>
</evidence>
<gene>
    <name evidence="8" type="ORF">DXH78_12430</name>
</gene>
<dbReference type="CDD" id="cd17324">
    <property type="entry name" value="MFS_NepI_like"/>
    <property type="match status" value="1"/>
</dbReference>
<protein>
    <submittedName>
        <fullName evidence="8">MFS transporter</fullName>
    </submittedName>
</protein>
<dbReference type="InterPro" id="IPR020846">
    <property type="entry name" value="MFS_dom"/>
</dbReference>
<dbReference type="InterPro" id="IPR036259">
    <property type="entry name" value="MFS_trans_sf"/>
</dbReference>
<dbReference type="SUPFAM" id="SSF103473">
    <property type="entry name" value="MFS general substrate transporter"/>
    <property type="match status" value="1"/>
</dbReference>
<keyword evidence="9" id="KW-1185">Reference proteome</keyword>
<reference evidence="9" key="1">
    <citation type="submission" date="2018-08" db="EMBL/GenBank/DDBJ databases">
        <authorList>
            <person name="Kim S.-J."/>
            <person name="Jung G.-Y."/>
        </authorList>
    </citation>
    <scope>NUCLEOTIDE SEQUENCE [LARGE SCALE GENOMIC DNA]</scope>
    <source>
        <strain evidence="9">GY_H</strain>
    </source>
</reference>
<feature type="domain" description="Major facilitator superfamily (MFS) profile" evidence="7">
    <location>
        <begin position="8"/>
        <end position="384"/>
    </location>
</feature>
<proteinExistence type="predicted"/>
<accession>A0A371BCM8</accession>
<dbReference type="AlphaFoldDB" id="A0A371BCM8"/>
<keyword evidence="4 6" id="KW-1133">Transmembrane helix</keyword>
<evidence type="ECO:0000256" key="4">
    <source>
        <dbReference type="ARBA" id="ARBA00022989"/>
    </source>
</evidence>
<evidence type="ECO:0000313" key="8">
    <source>
        <dbReference type="EMBL" id="RDV05308.1"/>
    </source>
</evidence>
<dbReference type="RefSeq" id="WP_115517334.1">
    <property type="nucleotide sequence ID" value="NZ_QRGO01000001.1"/>
</dbReference>